<evidence type="ECO:0000313" key="2">
    <source>
        <dbReference type="Proteomes" id="UP001603857"/>
    </source>
</evidence>
<accession>A0ABD1L7J6</accession>
<comment type="caution">
    <text evidence="1">The sequence shown here is derived from an EMBL/GenBank/DDBJ whole genome shotgun (WGS) entry which is preliminary data.</text>
</comment>
<proteinExistence type="predicted"/>
<gene>
    <name evidence="1" type="ORF">Fmac_028453</name>
</gene>
<dbReference type="AlphaFoldDB" id="A0ABD1L7J6"/>
<sequence>MGNEDLIRRLKNALLVRNVIPSRAHKECAQSLVGCGRGKRTLILDRWKVQEGDSREKESFLVETKGFLEGRLQGLRKDQKFLCLV</sequence>
<name>A0ABD1L7J6_9FABA</name>
<keyword evidence="2" id="KW-1185">Reference proteome</keyword>
<protein>
    <submittedName>
        <fullName evidence="1">Uncharacterized protein</fullName>
    </submittedName>
</protein>
<organism evidence="1 2">
    <name type="scientific">Flemingia macrophylla</name>
    <dbReference type="NCBI Taxonomy" id="520843"/>
    <lineage>
        <taxon>Eukaryota</taxon>
        <taxon>Viridiplantae</taxon>
        <taxon>Streptophyta</taxon>
        <taxon>Embryophyta</taxon>
        <taxon>Tracheophyta</taxon>
        <taxon>Spermatophyta</taxon>
        <taxon>Magnoliopsida</taxon>
        <taxon>eudicotyledons</taxon>
        <taxon>Gunneridae</taxon>
        <taxon>Pentapetalae</taxon>
        <taxon>rosids</taxon>
        <taxon>fabids</taxon>
        <taxon>Fabales</taxon>
        <taxon>Fabaceae</taxon>
        <taxon>Papilionoideae</taxon>
        <taxon>50 kb inversion clade</taxon>
        <taxon>NPAAA clade</taxon>
        <taxon>indigoferoid/millettioid clade</taxon>
        <taxon>Phaseoleae</taxon>
        <taxon>Flemingia</taxon>
    </lineage>
</organism>
<reference evidence="1 2" key="1">
    <citation type="submission" date="2024-08" db="EMBL/GenBank/DDBJ databases">
        <title>Insights into the chromosomal genome structure of Flemingia macrophylla.</title>
        <authorList>
            <person name="Ding Y."/>
            <person name="Zhao Y."/>
            <person name="Bi W."/>
            <person name="Wu M."/>
            <person name="Zhao G."/>
            <person name="Gong Y."/>
            <person name="Li W."/>
            <person name="Zhang P."/>
        </authorList>
    </citation>
    <scope>NUCLEOTIDE SEQUENCE [LARGE SCALE GENOMIC DNA]</scope>
    <source>
        <strain evidence="1">DYQJB</strain>
        <tissue evidence="1">Leaf</tissue>
    </source>
</reference>
<evidence type="ECO:0000313" key="1">
    <source>
        <dbReference type="EMBL" id="KAL2319484.1"/>
    </source>
</evidence>
<dbReference type="Proteomes" id="UP001603857">
    <property type="component" value="Unassembled WGS sequence"/>
</dbReference>
<dbReference type="EMBL" id="JBGMDY010000010">
    <property type="protein sequence ID" value="KAL2319484.1"/>
    <property type="molecule type" value="Genomic_DNA"/>
</dbReference>